<dbReference type="GO" id="GO:0032259">
    <property type="term" value="P:methylation"/>
    <property type="evidence" value="ECO:0007669"/>
    <property type="project" value="UniProtKB-KW"/>
</dbReference>
<dbReference type="Proteomes" id="UP000006565">
    <property type="component" value="Chromosome"/>
</dbReference>
<keyword evidence="3" id="KW-0489">Methyltransferase</keyword>
<protein>
    <submittedName>
        <fullName evidence="3">Tetrahydromethanopterin S-methyltransferase, F subunit</fullName>
    </submittedName>
</protein>
<dbReference type="RefSeq" id="WP_013330332.1">
    <property type="nucleotide sequence ID" value="NC_014507.1"/>
</dbReference>
<evidence type="ECO:0000313" key="3">
    <source>
        <dbReference type="EMBL" id="ADN37155.1"/>
    </source>
</evidence>
<dbReference type="GO" id="GO:0016020">
    <property type="term" value="C:membrane"/>
    <property type="evidence" value="ECO:0007669"/>
    <property type="project" value="InterPro"/>
</dbReference>
<keyword evidence="1" id="KW-0812">Transmembrane</keyword>
<sequence length="70" mass="7535">MSDEEKSGPTIIRTAAIEAMVADMRYKGQILARTNKLESGIMDSGIIGFMFGLLITLALTIVPVYLMGGI</sequence>
<dbReference type="eggNOG" id="arCOG03381">
    <property type="taxonomic scope" value="Archaea"/>
</dbReference>
<dbReference type="InterPro" id="IPR013347">
    <property type="entry name" value="MeTrfase_F_su"/>
</dbReference>
<dbReference type="HOGENOM" id="CLU_188097_1_0_2"/>
<dbReference type="KEGG" id="mpi:Mpet_2409"/>
<gene>
    <name evidence="3" type="ordered locus">Mpet_2409</name>
</gene>
<keyword evidence="3" id="KW-0808">Transferase</keyword>
<dbReference type="AlphaFoldDB" id="E1RDW8"/>
<dbReference type="GO" id="GO:0015948">
    <property type="term" value="P:methanogenesis"/>
    <property type="evidence" value="ECO:0007669"/>
    <property type="project" value="InterPro"/>
</dbReference>
<dbReference type="OrthoDB" id="74731at2157"/>
<dbReference type="GeneID" id="9744902"/>
<dbReference type="NCBIfam" id="NF009776">
    <property type="entry name" value="PRK13275.1"/>
    <property type="match status" value="1"/>
</dbReference>
<evidence type="ECO:0000256" key="1">
    <source>
        <dbReference type="SAM" id="Phobius"/>
    </source>
</evidence>
<keyword evidence="1" id="KW-1133">Transmembrane helix</keyword>
<evidence type="ECO:0000313" key="4">
    <source>
        <dbReference type="Proteomes" id="UP000006565"/>
    </source>
</evidence>
<accession>E1RDW8</accession>
<keyword evidence="4" id="KW-1185">Reference proteome</keyword>
<dbReference type="GO" id="GO:0030269">
    <property type="term" value="F:tetrahydromethanopterin S-methyltransferase activity"/>
    <property type="evidence" value="ECO:0007669"/>
    <property type="project" value="InterPro"/>
</dbReference>
<organism evidence="3 4">
    <name type="scientific">Methanolacinia petrolearia (strain DSM 11571 / OCM 486 / SEBR 4847)</name>
    <name type="common">Methanoplanus petrolearius</name>
    <dbReference type="NCBI Taxonomy" id="679926"/>
    <lineage>
        <taxon>Archaea</taxon>
        <taxon>Methanobacteriati</taxon>
        <taxon>Methanobacteriota</taxon>
        <taxon>Stenosarchaea group</taxon>
        <taxon>Methanomicrobia</taxon>
        <taxon>Methanomicrobiales</taxon>
        <taxon>Methanomicrobiaceae</taxon>
        <taxon>Methanolacinia</taxon>
    </lineage>
</organism>
<evidence type="ECO:0000259" key="2">
    <source>
        <dbReference type="Pfam" id="PF09472"/>
    </source>
</evidence>
<feature type="domain" description="Tetrahydromethanopterin S-methyltransferase F subunit" evidence="2">
    <location>
        <begin position="15"/>
        <end position="66"/>
    </location>
</feature>
<dbReference type="STRING" id="679926.Mpet_2409"/>
<dbReference type="NCBIfam" id="TIGR02507">
    <property type="entry name" value="MtrF"/>
    <property type="match status" value="1"/>
</dbReference>
<name>E1RDW8_METP4</name>
<dbReference type="Pfam" id="PF09472">
    <property type="entry name" value="MtrF"/>
    <property type="match status" value="1"/>
</dbReference>
<reference evidence="3 4" key="1">
    <citation type="journal article" date="2010" name="Stand. Genomic Sci.">
        <title>Complete genome sequence of Methanoplanus petrolearius type strain (SEBR 4847).</title>
        <authorList>
            <person name="Brambilla E."/>
            <person name="Djao O.D."/>
            <person name="Daligault H."/>
            <person name="Lapidus A."/>
            <person name="Lucas S."/>
            <person name="Hammon N."/>
            <person name="Nolan M."/>
            <person name="Tice H."/>
            <person name="Cheng J.F."/>
            <person name="Han C."/>
            <person name="Tapia R."/>
            <person name="Goodwin L."/>
            <person name="Pitluck S."/>
            <person name="Liolios K."/>
            <person name="Ivanova N."/>
            <person name="Mavromatis K."/>
            <person name="Mikhailova N."/>
            <person name="Pati A."/>
            <person name="Chen A."/>
            <person name="Palaniappan K."/>
            <person name="Land M."/>
            <person name="Hauser L."/>
            <person name="Chang Y.J."/>
            <person name="Jeffries C.D."/>
            <person name="Rohde M."/>
            <person name="Spring S."/>
            <person name="Sikorski J."/>
            <person name="Goker M."/>
            <person name="Woyke T."/>
            <person name="Bristow J."/>
            <person name="Eisen J.A."/>
            <person name="Markowitz V."/>
            <person name="Hugenholtz P."/>
            <person name="Kyrpides N.C."/>
            <person name="Klenk H.P."/>
        </authorList>
    </citation>
    <scope>NUCLEOTIDE SEQUENCE [LARGE SCALE GENOMIC DNA]</scope>
    <source>
        <strain evidence="4">DSM 11571 / OCM 486 / SEBR 4847</strain>
    </source>
</reference>
<dbReference type="EMBL" id="CP002117">
    <property type="protein sequence ID" value="ADN37155.1"/>
    <property type="molecule type" value="Genomic_DNA"/>
</dbReference>
<keyword evidence="1" id="KW-0472">Membrane</keyword>
<proteinExistence type="predicted"/>
<feature type="transmembrane region" description="Helical" evidence="1">
    <location>
        <begin position="46"/>
        <end position="66"/>
    </location>
</feature>